<feature type="compositionally biased region" description="Polar residues" evidence="1">
    <location>
        <begin position="385"/>
        <end position="404"/>
    </location>
</feature>
<evidence type="ECO:0000313" key="3">
    <source>
        <dbReference type="Proteomes" id="UP000825890"/>
    </source>
</evidence>
<feature type="region of interest" description="Disordered" evidence="1">
    <location>
        <begin position="692"/>
        <end position="746"/>
    </location>
</feature>
<feature type="compositionally biased region" description="Basic and acidic residues" evidence="1">
    <location>
        <begin position="192"/>
        <end position="211"/>
    </location>
</feature>
<feature type="compositionally biased region" description="Polar residues" evidence="1">
    <location>
        <begin position="163"/>
        <end position="175"/>
    </location>
</feature>
<evidence type="ECO:0000313" key="2">
    <source>
        <dbReference type="EMBL" id="GIZ37589.1"/>
    </source>
</evidence>
<keyword evidence="3" id="KW-1185">Reference proteome</keyword>
<reference evidence="2 3" key="1">
    <citation type="submission" date="2021-01" db="EMBL/GenBank/DDBJ databases">
        <title>Cercospora kikuchii MAFF 305040 whole genome shotgun sequence.</title>
        <authorList>
            <person name="Kashiwa T."/>
            <person name="Suzuki T."/>
        </authorList>
    </citation>
    <scope>NUCLEOTIDE SEQUENCE [LARGE SCALE GENOMIC DNA]</scope>
    <source>
        <strain evidence="2 3">MAFF 305040</strain>
    </source>
</reference>
<feature type="region of interest" description="Disordered" evidence="1">
    <location>
        <begin position="376"/>
        <end position="428"/>
    </location>
</feature>
<gene>
    <name evidence="2" type="ORF">CKM354_000103200</name>
</gene>
<sequence length="746" mass="81781">MCDRGPQRPSSTKRCDFVSENQAELLETKANTTRKCPILAIESEVERRSTLGSIHSVGGDEEDIRLSRDDRTDSGIDVSCLEPPLPRLRGNHGCIALLKSSANGARHMANNELISDKLVQEWISALLLPFEKLNFSRPVAQCQKVQATTASCTALPGEPTRQLPRQPQDHITVNVGSSRRHEGSSGRYPNSSDRDNHAPPDGNSGREHEPDGNPEPSDSNEDVADGFPCVYHIIGSDGSGDPTPGCKGRRQYTSQLRQHHFHSSHPTGPFGCCSRCFEAGRWVPAHGGRQEWHRFSNKAEVIEHEKTCIRDICIEETCHNYDQVPSAPTPCAHGTRVTQQQIWRMWYRRAHHLTRDQAVLALGSFMPAASISRQLRPPSAAGLARSQSSPGHTVQGVTASTTPTHLLDAGHPVGAASGSASQAPTPPLLAVSSTTSALARLAMGLLQQLQVNPREPGPFFRETYENILRSSQRLQNNPNLSTMHAEPLERLRNLVEECWRLLTMPLQRTPEAWWDLLLPAYMTLGVRLPPQLPASWYHRAVPPSSTSSDFNDMGTVFGSSMEPATQQQQQQQLYSHDQQQTPASGMTVTGDPTGNLSIPTNTFFGSEHAAQASTSHSGALPDLAIDDEVRRYMDLSHQPWNPVEMPYSRGNPSNAMHNLPPDEQNPSLTTQNNFAFPSAHVYLHPNRAYVSGRSVPTEGDGASQPDSGVYSATQSFSFRSEEGENGKGKQPAHDGAGESMTTGVWH</sequence>
<dbReference type="Proteomes" id="UP000825890">
    <property type="component" value="Unassembled WGS sequence"/>
</dbReference>
<evidence type="ECO:0000256" key="1">
    <source>
        <dbReference type="SAM" id="MobiDB-lite"/>
    </source>
</evidence>
<feature type="region of interest" description="Disordered" evidence="1">
    <location>
        <begin position="156"/>
        <end position="224"/>
    </location>
</feature>
<dbReference type="OrthoDB" id="3645274at2759"/>
<dbReference type="EMBL" id="BOLY01000001">
    <property type="protein sequence ID" value="GIZ37589.1"/>
    <property type="molecule type" value="Genomic_DNA"/>
</dbReference>
<protein>
    <submittedName>
        <fullName evidence="2">Uncharacterized protein</fullName>
    </submittedName>
</protein>
<proteinExistence type="predicted"/>
<dbReference type="GeneID" id="68286607"/>
<comment type="caution">
    <text evidence="2">The sequence shown here is derived from an EMBL/GenBank/DDBJ whole genome shotgun (WGS) entry which is preliminary data.</text>
</comment>
<feature type="compositionally biased region" description="Polar residues" evidence="1">
    <location>
        <begin position="704"/>
        <end position="718"/>
    </location>
</feature>
<feature type="compositionally biased region" description="Basic and acidic residues" evidence="1">
    <location>
        <begin position="719"/>
        <end position="736"/>
    </location>
</feature>
<feature type="region of interest" description="Disordered" evidence="1">
    <location>
        <begin position="651"/>
        <end position="672"/>
    </location>
</feature>
<organism evidence="2 3">
    <name type="scientific">Cercospora kikuchii</name>
    <dbReference type="NCBI Taxonomy" id="84275"/>
    <lineage>
        <taxon>Eukaryota</taxon>
        <taxon>Fungi</taxon>
        <taxon>Dikarya</taxon>
        <taxon>Ascomycota</taxon>
        <taxon>Pezizomycotina</taxon>
        <taxon>Dothideomycetes</taxon>
        <taxon>Dothideomycetidae</taxon>
        <taxon>Mycosphaerellales</taxon>
        <taxon>Mycosphaerellaceae</taxon>
        <taxon>Cercospora</taxon>
    </lineage>
</organism>
<dbReference type="AlphaFoldDB" id="A0A9P3FC96"/>
<name>A0A9P3FC96_9PEZI</name>
<accession>A0A9P3FC96</accession>
<dbReference type="RefSeq" id="XP_044652076.1">
    <property type="nucleotide sequence ID" value="XM_044796141.1"/>
</dbReference>